<feature type="compositionally biased region" description="Basic and acidic residues" evidence="3">
    <location>
        <begin position="211"/>
        <end position="221"/>
    </location>
</feature>
<dbReference type="Pfam" id="PF13561">
    <property type="entry name" value="adh_short_C2"/>
    <property type="match status" value="1"/>
</dbReference>
<dbReference type="SUPFAM" id="SSF51735">
    <property type="entry name" value="NAD(P)-binding Rossmann-fold domains"/>
    <property type="match status" value="1"/>
</dbReference>
<dbReference type="KEGG" id="hlt:I7X12_08050"/>
<evidence type="ECO:0000313" key="4">
    <source>
        <dbReference type="EMBL" id="QPV64553.1"/>
    </source>
</evidence>
<dbReference type="OrthoDB" id="7442at2157"/>
<comment type="similarity">
    <text evidence="1">Belongs to the short-chain dehydrogenases/reductases (SDR) family.</text>
</comment>
<dbReference type="PANTHER" id="PTHR24321">
    <property type="entry name" value="DEHYDROGENASES, SHORT CHAIN"/>
    <property type="match status" value="1"/>
</dbReference>
<reference evidence="4 5" key="1">
    <citation type="submission" date="2020-12" db="EMBL/GenBank/DDBJ databases">
        <title>Halosimplex halophilum sp. nov. and Halosimplex salinum sp. nov., two new members of the genus Halosimplex.</title>
        <authorList>
            <person name="Cui H.L."/>
        </authorList>
    </citation>
    <scope>NUCLEOTIDE SEQUENCE [LARGE SCALE GENOMIC DNA]</scope>
    <source>
        <strain evidence="4 5">YGH94</strain>
    </source>
</reference>
<organism evidence="4 5">
    <name type="scientific">Halosimplex litoreum</name>
    <dbReference type="NCBI Taxonomy" id="1198301"/>
    <lineage>
        <taxon>Archaea</taxon>
        <taxon>Methanobacteriati</taxon>
        <taxon>Methanobacteriota</taxon>
        <taxon>Stenosarchaea group</taxon>
        <taxon>Halobacteria</taxon>
        <taxon>Halobacteriales</taxon>
        <taxon>Haloarculaceae</taxon>
        <taxon>Halosimplex</taxon>
    </lineage>
</organism>
<protein>
    <submittedName>
        <fullName evidence="4">SDR family oxidoreductase</fullName>
    </submittedName>
</protein>
<evidence type="ECO:0000313" key="5">
    <source>
        <dbReference type="Proteomes" id="UP000595001"/>
    </source>
</evidence>
<dbReference type="Proteomes" id="UP000595001">
    <property type="component" value="Chromosome"/>
</dbReference>
<dbReference type="GO" id="GO:0016491">
    <property type="term" value="F:oxidoreductase activity"/>
    <property type="evidence" value="ECO:0007669"/>
    <property type="project" value="UniProtKB-KW"/>
</dbReference>
<evidence type="ECO:0000256" key="2">
    <source>
        <dbReference type="ARBA" id="ARBA00023002"/>
    </source>
</evidence>
<dbReference type="InterPro" id="IPR036291">
    <property type="entry name" value="NAD(P)-bd_dom_sf"/>
</dbReference>
<dbReference type="CDD" id="cd05233">
    <property type="entry name" value="SDR_c"/>
    <property type="match status" value="1"/>
</dbReference>
<dbReference type="AlphaFoldDB" id="A0A7T3G262"/>
<dbReference type="GeneID" id="60588437"/>
<evidence type="ECO:0000256" key="3">
    <source>
        <dbReference type="SAM" id="MobiDB-lite"/>
    </source>
</evidence>
<dbReference type="EMBL" id="CP065856">
    <property type="protein sequence ID" value="QPV64553.1"/>
    <property type="molecule type" value="Genomic_DNA"/>
</dbReference>
<keyword evidence="2" id="KW-0560">Oxidoreductase</keyword>
<feature type="region of interest" description="Disordered" evidence="3">
    <location>
        <begin position="211"/>
        <end position="234"/>
    </location>
</feature>
<dbReference type="Gene3D" id="3.40.50.720">
    <property type="entry name" value="NAD(P)-binding Rossmann-like Domain"/>
    <property type="match status" value="1"/>
</dbReference>
<name>A0A7T3G262_9EURY</name>
<dbReference type="NCBIfam" id="NF005559">
    <property type="entry name" value="PRK07231.1"/>
    <property type="match status" value="1"/>
</dbReference>
<sequence>MTGRVADSVAVVTGGARGIGEATARRLAEGGADVVVADVLGDRIERVADEIAADTGRETLAVECDVGEERAVEAMADRVAERFGSVDILVNNAGIRVDPKPVTEADEDSWDRILAVNQKGVAFCAKHLIPLMTGEGDGAESGATEGNGSVVNVASMGAEVGRPEWAQYDSTKGAIVAMTKDMACDHAPQGIRINAVSPGYVVTEYHLPDDPEEAREYRDEQTTPSADGPGILKRAADPGEIADAVLFLASEEASFVTGTNLRVDGGVSAVGTGFDWDPE</sequence>
<dbReference type="PANTHER" id="PTHR24321:SF8">
    <property type="entry name" value="ESTRADIOL 17-BETA-DEHYDROGENASE 8-RELATED"/>
    <property type="match status" value="1"/>
</dbReference>
<gene>
    <name evidence="4" type="ORF">I7X12_08050</name>
</gene>
<dbReference type="RefSeq" id="WP_198063321.1">
    <property type="nucleotide sequence ID" value="NZ_CP065856.1"/>
</dbReference>
<dbReference type="PRINTS" id="PR00081">
    <property type="entry name" value="GDHRDH"/>
</dbReference>
<proteinExistence type="inferred from homology"/>
<dbReference type="FunFam" id="3.40.50.720:FF:000084">
    <property type="entry name" value="Short-chain dehydrogenase reductase"/>
    <property type="match status" value="1"/>
</dbReference>
<evidence type="ECO:0000256" key="1">
    <source>
        <dbReference type="ARBA" id="ARBA00006484"/>
    </source>
</evidence>
<accession>A0A7T3G262</accession>
<dbReference type="PRINTS" id="PR00080">
    <property type="entry name" value="SDRFAMILY"/>
</dbReference>
<keyword evidence="5" id="KW-1185">Reference proteome</keyword>
<dbReference type="InterPro" id="IPR002347">
    <property type="entry name" value="SDR_fam"/>
</dbReference>